<name>A0ABQ6I8Y5_9MICO</name>
<comment type="caution">
    <text evidence="2">The sequence shown here is derived from an EMBL/GenBank/DDBJ whole genome shotgun (WGS) entry which is preliminary data.</text>
</comment>
<proteinExistence type="predicted"/>
<evidence type="ECO:0000313" key="3">
    <source>
        <dbReference type="Proteomes" id="UP001157125"/>
    </source>
</evidence>
<evidence type="ECO:0000256" key="1">
    <source>
        <dbReference type="SAM" id="MobiDB-lite"/>
    </source>
</evidence>
<keyword evidence="3" id="KW-1185">Reference proteome</keyword>
<evidence type="ECO:0008006" key="4">
    <source>
        <dbReference type="Google" id="ProtNLM"/>
    </source>
</evidence>
<evidence type="ECO:0000313" key="2">
    <source>
        <dbReference type="EMBL" id="GMA34084.1"/>
    </source>
</evidence>
<dbReference type="EMBL" id="BSUN01000001">
    <property type="protein sequence ID" value="GMA34084.1"/>
    <property type="molecule type" value="Genomic_DNA"/>
</dbReference>
<protein>
    <recommendedName>
        <fullName evidence="4">Thioesterase superfamily protein</fullName>
    </recommendedName>
</protein>
<accession>A0ABQ6I8Y5</accession>
<sequence length="68" mass="7397">MIEMGISVLSFGRTSLTMRAEVRNMITRSPILTIDKMVFVSVDDEGRPVAHGRTSTIDSDAEGSVTPL</sequence>
<reference evidence="3" key="1">
    <citation type="journal article" date="2019" name="Int. J. Syst. Evol. Microbiol.">
        <title>The Global Catalogue of Microorganisms (GCM) 10K type strain sequencing project: providing services to taxonomists for standard genome sequencing and annotation.</title>
        <authorList>
            <consortium name="The Broad Institute Genomics Platform"/>
            <consortium name="The Broad Institute Genome Sequencing Center for Infectious Disease"/>
            <person name="Wu L."/>
            <person name="Ma J."/>
        </authorList>
    </citation>
    <scope>NUCLEOTIDE SEQUENCE [LARGE SCALE GENOMIC DNA]</scope>
    <source>
        <strain evidence="3">NBRC 112299</strain>
    </source>
</reference>
<gene>
    <name evidence="2" type="ORF">GCM10025876_02880</name>
</gene>
<feature type="region of interest" description="Disordered" evidence="1">
    <location>
        <begin position="47"/>
        <end position="68"/>
    </location>
</feature>
<organism evidence="2 3">
    <name type="scientific">Demequina litorisediminis</name>
    <dbReference type="NCBI Taxonomy" id="1849022"/>
    <lineage>
        <taxon>Bacteria</taxon>
        <taxon>Bacillati</taxon>
        <taxon>Actinomycetota</taxon>
        <taxon>Actinomycetes</taxon>
        <taxon>Micrococcales</taxon>
        <taxon>Demequinaceae</taxon>
        <taxon>Demequina</taxon>
    </lineage>
</organism>
<dbReference type="Proteomes" id="UP001157125">
    <property type="component" value="Unassembled WGS sequence"/>
</dbReference>